<organism evidence="2">
    <name type="scientific">bioreactor metagenome</name>
    <dbReference type="NCBI Taxonomy" id="1076179"/>
    <lineage>
        <taxon>unclassified sequences</taxon>
        <taxon>metagenomes</taxon>
        <taxon>ecological metagenomes</taxon>
    </lineage>
</organism>
<feature type="region of interest" description="Disordered" evidence="1">
    <location>
        <begin position="444"/>
        <end position="530"/>
    </location>
</feature>
<feature type="region of interest" description="Disordered" evidence="1">
    <location>
        <begin position="586"/>
        <end position="636"/>
    </location>
</feature>
<dbReference type="EMBL" id="VSSQ01007311">
    <property type="protein sequence ID" value="MPM35514.1"/>
    <property type="molecule type" value="Genomic_DNA"/>
</dbReference>
<accession>A0A644ZCA2</accession>
<evidence type="ECO:0000313" key="2">
    <source>
        <dbReference type="EMBL" id="MPM35514.1"/>
    </source>
</evidence>
<evidence type="ECO:0000256" key="1">
    <source>
        <dbReference type="SAM" id="MobiDB-lite"/>
    </source>
</evidence>
<proteinExistence type="predicted"/>
<comment type="caution">
    <text evidence="2">The sequence shown here is derived from an EMBL/GenBank/DDBJ whole genome shotgun (WGS) entry which is preliminary data.</text>
</comment>
<feature type="compositionally biased region" description="Basic and acidic residues" evidence="1">
    <location>
        <begin position="467"/>
        <end position="513"/>
    </location>
</feature>
<reference evidence="2" key="1">
    <citation type="submission" date="2019-08" db="EMBL/GenBank/DDBJ databases">
        <authorList>
            <person name="Kucharzyk K."/>
            <person name="Murdoch R.W."/>
            <person name="Higgins S."/>
            <person name="Loffler F."/>
        </authorList>
    </citation>
    <scope>NUCLEOTIDE SEQUENCE</scope>
</reference>
<sequence>MVKVLLPGPAFQFDPVTTAQQTARQRVGLDEPFRMLADRRRGGGNRFRLEPDSEPHIPATDLGAEVGHPAHERRIPALAPVAQRLKPSGVDHEGLAAEPFGRIKLAAETFRLEHRHLVQPGVVNHRVVPVRRRQLVQRIAVEQRAAGGDVAARQLLNQNLRRRQRRAGAKFVLEVLVRLAEFRIHVGFIIGKPLLVKTHHPVALGQDMKGQRRGVVAAAKSGERHAALGGPPPTRGQPEHATGKIAPRPLIFLAPAAVLAVDLVIPGRQRQPGQKAPDGQTFPAQILHRIAAAGDPAIRIAAPDGVQFDALFTVADGENDFAGPGLNSDTAPVPSFQPRPAERQQKQPRRLRFAGAHRIISDPRQRQRCAVKHEFHGPQLIFLRHHFPPELFMMAAQSRPDPTMPPGLRFTGDGGGQSILVLLTLGQRLRPRLVLSLPGEAVAEREHDSGQDAADMSHVSHAAAGGDSRHDELKNNPDAEHAPGRERPPAAAGHEHREPASGPDQKGEPHPGKAESVAGDNPGDEAAGADARQIRTGIEQRVQQQRAQARGQQQPDVFPMPEFILHIVAENHQKIEIADQMQYPAVKEHGGDGGQSAVARPLRRNEAPAVDGRAQVRQRQREYRQTQNRDAPGDDRLPVAIRRVDLHRHAEQCGQIFPALARAILVGIGIPERRIQPRFVDGDLPHGQHFFRLLRQGRGGARMKRRNPFQFTGVEPDQLTEAAEIELDRDAGERQRHPPHRFFAAGADGAGFGIPVSGGLPQHIDEIAVAAEAPQTGDGQHPAAAMRAPEIDPFFIKLLSKLITADRTLHSL</sequence>
<gene>
    <name evidence="2" type="ORF">SDC9_82107</name>
</gene>
<name>A0A644ZCA2_9ZZZZ</name>
<protein>
    <submittedName>
        <fullName evidence="2">Uncharacterized protein</fullName>
    </submittedName>
</protein>
<feature type="region of interest" description="Disordered" evidence="1">
    <location>
        <begin position="322"/>
        <end position="350"/>
    </location>
</feature>
<dbReference type="AlphaFoldDB" id="A0A644ZCA2"/>